<evidence type="ECO:0000256" key="1">
    <source>
        <dbReference type="SAM" id="SignalP"/>
    </source>
</evidence>
<feature type="chain" id="PRO_5046308191" evidence="1">
    <location>
        <begin position="18"/>
        <end position="156"/>
    </location>
</feature>
<dbReference type="EMBL" id="JAHWZX010000005">
    <property type="protein sequence ID" value="MBW4330642.1"/>
    <property type="molecule type" value="Genomic_DNA"/>
</dbReference>
<dbReference type="Pfam" id="PF04355">
    <property type="entry name" value="BamE"/>
    <property type="match status" value="1"/>
</dbReference>
<accession>A0ABS6XKB4</accession>
<keyword evidence="1" id="KW-0732">Signal</keyword>
<name>A0ABS6XKB4_9SPHN</name>
<sequence length="156" mass="16643">MSRLLKSLALGGALAGAALTGGCAKVAAHHGYVFDPDLVNAVQPGVDDRDSVATMLGKPTLQGEFNSPEWYYWGRNTRSLAYTRPNPVEQTVVRIRFDKNGTVSAVDKMGMEQVATINPTDDKTPTLGRKRGFFQDLFGNIGTVTPGGMGGSAPQQ</sequence>
<evidence type="ECO:0000313" key="3">
    <source>
        <dbReference type="EMBL" id="MBW4330642.1"/>
    </source>
</evidence>
<dbReference type="Proteomes" id="UP001197214">
    <property type="component" value="Unassembled WGS sequence"/>
</dbReference>
<protein>
    <submittedName>
        <fullName evidence="3">Outer membrane protein assembly factor BamE</fullName>
    </submittedName>
</protein>
<dbReference type="PROSITE" id="PS51257">
    <property type="entry name" value="PROKAR_LIPOPROTEIN"/>
    <property type="match status" value="1"/>
</dbReference>
<reference evidence="3 4" key="1">
    <citation type="submission" date="2021-07" db="EMBL/GenBank/DDBJ databases">
        <title>Stakelama flava sp. nov., a novel endophytic bacterium isolated from branch of Kandelia candel.</title>
        <authorList>
            <person name="Tuo L."/>
        </authorList>
    </citation>
    <scope>NUCLEOTIDE SEQUENCE [LARGE SCALE GENOMIC DNA]</scope>
    <source>
        <strain evidence="3 4">CBK3Z-3</strain>
    </source>
</reference>
<feature type="domain" description="Outer membrane protein assembly factor BamE" evidence="2">
    <location>
        <begin position="31"/>
        <end position="105"/>
    </location>
</feature>
<feature type="signal peptide" evidence="1">
    <location>
        <begin position="1"/>
        <end position="17"/>
    </location>
</feature>
<evidence type="ECO:0000313" key="4">
    <source>
        <dbReference type="Proteomes" id="UP001197214"/>
    </source>
</evidence>
<organism evidence="3 4">
    <name type="scientific">Stakelama flava</name>
    <dbReference type="NCBI Taxonomy" id="2860338"/>
    <lineage>
        <taxon>Bacteria</taxon>
        <taxon>Pseudomonadati</taxon>
        <taxon>Pseudomonadota</taxon>
        <taxon>Alphaproteobacteria</taxon>
        <taxon>Sphingomonadales</taxon>
        <taxon>Sphingomonadaceae</taxon>
        <taxon>Stakelama</taxon>
    </lineage>
</organism>
<proteinExistence type="predicted"/>
<evidence type="ECO:0000259" key="2">
    <source>
        <dbReference type="Pfam" id="PF04355"/>
    </source>
</evidence>
<gene>
    <name evidence="3" type="primary">bamE</name>
    <name evidence="3" type="ORF">KY084_07095</name>
</gene>
<comment type="caution">
    <text evidence="3">The sequence shown here is derived from an EMBL/GenBank/DDBJ whole genome shotgun (WGS) entry which is preliminary data.</text>
</comment>
<dbReference type="InterPro" id="IPR007450">
    <property type="entry name" value="BamE_dom"/>
</dbReference>
<keyword evidence="4" id="KW-1185">Reference proteome</keyword>